<dbReference type="OMA" id="VEFMIEV"/>
<accession>A0A9Q0RJM0</accession>
<reference evidence="5" key="1">
    <citation type="submission" date="2022-12" db="EMBL/GenBank/DDBJ databases">
        <title>Genome assemblies of Blomia tropicalis.</title>
        <authorList>
            <person name="Cui Y."/>
        </authorList>
    </citation>
    <scope>NUCLEOTIDE SEQUENCE</scope>
    <source>
        <tissue evidence="5">Adult mites</tissue>
    </source>
</reference>
<feature type="transmembrane region" description="Helical" evidence="4">
    <location>
        <begin position="153"/>
        <end position="176"/>
    </location>
</feature>
<dbReference type="PANTHER" id="PTHR23121:SF9">
    <property type="entry name" value="SODIUM-DEPENDENT GLUCOSE TRANSPORTER 1"/>
    <property type="match status" value="1"/>
</dbReference>
<keyword evidence="6" id="KW-1185">Reference proteome</keyword>
<evidence type="ECO:0000256" key="1">
    <source>
        <dbReference type="ARBA" id="ARBA00022692"/>
    </source>
</evidence>
<dbReference type="EMBL" id="JAPWDV010000003">
    <property type="protein sequence ID" value="KAJ6216490.1"/>
    <property type="molecule type" value="Genomic_DNA"/>
</dbReference>
<feature type="transmembrane region" description="Helical" evidence="4">
    <location>
        <begin position="313"/>
        <end position="336"/>
    </location>
</feature>
<comment type="caution">
    <text evidence="5">The sequence shown here is derived from an EMBL/GenBank/DDBJ whole genome shotgun (WGS) entry which is preliminary data.</text>
</comment>
<gene>
    <name evidence="5" type="ORF">RDWZM_007647</name>
</gene>
<name>A0A9Q0RJM0_BLOTA</name>
<evidence type="ECO:0000256" key="3">
    <source>
        <dbReference type="ARBA" id="ARBA00023136"/>
    </source>
</evidence>
<sequence length="357" mass="39625">MVNVWLNELWSWSAQRRQKKKRANSNELNINVMNQDILSSETEPLSKIDIGNVLMQALHFFFGFGCILGPLLAEPFLKHSYIGSEGFFANCLVLPYTIASSTAVISSITFFLLFVFYPYDQPKSNSSEIDSDEVQIISSNSDDVDSSRNSSSLYYLLIFSCSVFLFVFLGSEGTYFQFSASFATKTKLNLSEPNAAFLASSLAISFTAFRAFSVLIALKLTPDLMILLDLFSVVIGNTLVYFFADRNLVLFVIGIILLGAGFASVFPSFFPFLERNGFEVTDMIGSVLTFSGGLAEVLAPFIIGLYIDNKPYVLVYFTFASVTLSFIVLALLNILIWKYFRSPGSAALFRGFNGQSS</sequence>
<evidence type="ECO:0008006" key="7">
    <source>
        <dbReference type="Google" id="ProtNLM"/>
    </source>
</evidence>
<keyword evidence="2 4" id="KW-1133">Transmembrane helix</keyword>
<dbReference type="Gene3D" id="1.20.1250.20">
    <property type="entry name" value="MFS general substrate transporter like domains"/>
    <property type="match status" value="1"/>
</dbReference>
<feature type="transmembrane region" description="Helical" evidence="4">
    <location>
        <begin position="53"/>
        <end position="73"/>
    </location>
</feature>
<evidence type="ECO:0000313" key="5">
    <source>
        <dbReference type="EMBL" id="KAJ6216490.1"/>
    </source>
</evidence>
<proteinExistence type="predicted"/>
<evidence type="ECO:0000313" key="6">
    <source>
        <dbReference type="Proteomes" id="UP001142055"/>
    </source>
</evidence>
<feature type="transmembrane region" description="Helical" evidence="4">
    <location>
        <begin position="250"/>
        <end position="273"/>
    </location>
</feature>
<dbReference type="Proteomes" id="UP001142055">
    <property type="component" value="Chromosome 3"/>
</dbReference>
<protein>
    <recommendedName>
        <fullName evidence="7">Sodium-dependent glucose transporter 1-like protein</fullName>
    </recommendedName>
</protein>
<keyword evidence="3 4" id="KW-0472">Membrane</keyword>
<feature type="transmembrane region" description="Helical" evidence="4">
    <location>
        <begin position="225"/>
        <end position="244"/>
    </location>
</feature>
<dbReference type="SUPFAM" id="SSF103473">
    <property type="entry name" value="MFS general substrate transporter"/>
    <property type="match status" value="1"/>
</dbReference>
<keyword evidence="1 4" id="KW-0812">Transmembrane</keyword>
<dbReference type="InterPro" id="IPR036259">
    <property type="entry name" value="MFS_trans_sf"/>
</dbReference>
<feature type="transmembrane region" description="Helical" evidence="4">
    <location>
        <begin position="285"/>
        <end position="307"/>
    </location>
</feature>
<dbReference type="AlphaFoldDB" id="A0A9Q0RJM0"/>
<dbReference type="PANTHER" id="PTHR23121">
    <property type="entry name" value="SODIUM-DEPENDENT GLUCOSE TRANSPORTER 1"/>
    <property type="match status" value="1"/>
</dbReference>
<evidence type="ECO:0000256" key="4">
    <source>
        <dbReference type="SAM" id="Phobius"/>
    </source>
</evidence>
<organism evidence="5 6">
    <name type="scientific">Blomia tropicalis</name>
    <name type="common">Mite</name>
    <dbReference type="NCBI Taxonomy" id="40697"/>
    <lineage>
        <taxon>Eukaryota</taxon>
        <taxon>Metazoa</taxon>
        <taxon>Ecdysozoa</taxon>
        <taxon>Arthropoda</taxon>
        <taxon>Chelicerata</taxon>
        <taxon>Arachnida</taxon>
        <taxon>Acari</taxon>
        <taxon>Acariformes</taxon>
        <taxon>Sarcoptiformes</taxon>
        <taxon>Astigmata</taxon>
        <taxon>Glycyphagoidea</taxon>
        <taxon>Echimyopodidae</taxon>
        <taxon>Blomia</taxon>
    </lineage>
</organism>
<feature type="transmembrane region" description="Helical" evidence="4">
    <location>
        <begin position="93"/>
        <end position="117"/>
    </location>
</feature>
<evidence type="ECO:0000256" key="2">
    <source>
        <dbReference type="ARBA" id="ARBA00022989"/>
    </source>
</evidence>
<feature type="transmembrane region" description="Helical" evidence="4">
    <location>
        <begin position="196"/>
        <end position="218"/>
    </location>
</feature>